<dbReference type="Proteomes" id="UP000217790">
    <property type="component" value="Unassembled WGS sequence"/>
</dbReference>
<evidence type="ECO:0000313" key="1">
    <source>
        <dbReference type="EMBL" id="PBK86995.1"/>
    </source>
</evidence>
<proteinExistence type="predicted"/>
<dbReference type="InParanoid" id="A0A2H3CVC5"/>
<keyword evidence="2" id="KW-1185">Reference proteome</keyword>
<dbReference type="OrthoDB" id="2833246at2759"/>
<protein>
    <submittedName>
        <fullName evidence="1">Uncharacterized protein</fullName>
    </submittedName>
</protein>
<accession>A0A2H3CVC5</accession>
<reference evidence="2" key="1">
    <citation type="journal article" date="2017" name="Nat. Ecol. Evol.">
        <title>Genome expansion and lineage-specific genetic innovations in the forest pathogenic fungi Armillaria.</title>
        <authorList>
            <person name="Sipos G."/>
            <person name="Prasanna A.N."/>
            <person name="Walter M.C."/>
            <person name="O'Connor E."/>
            <person name="Balint B."/>
            <person name="Krizsan K."/>
            <person name="Kiss B."/>
            <person name="Hess J."/>
            <person name="Varga T."/>
            <person name="Slot J."/>
            <person name="Riley R."/>
            <person name="Boka B."/>
            <person name="Rigling D."/>
            <person name="Barry K."/>
            <person name="Lee J."/>
            <person name="Mihaltcheva S."/>
            <person name="LaButti K."/>
            <person name="Lipzen A."/>
            <person name="Waldron R."/>
            <person name="Moloney N.M."/>
            <person name="Sperisen C."/>
            <person name="Kredics L."/>
            <person name="Vagvoelgyi C."/>
            <person name="Patrignani A."/>
            <person name="Fitzpatrick D."/>
            <person name="Nagy I."/>
            <person name="Doyle S."/>
            <person name="Anderson J.B."/>
            <person name="Grigoriev I.V."/>
            <person name="Gueldener U."/>
            <person name="Muensterkoetter M."/>
            <person name="Nagy L.G."/>
        </authorList>
    </citation>
    <scope>NUCLEOTIDE SEQUENCE [LARGE SCALE GENOMIC DNA]</scope>
    <source>
        <strain evidence="2">Ar21-2</strain>
    </source>
</reference>
<dbReference type="AlphaFoldDB" id="A0A2H3CVC5"/>
<name>A0A2H3CVC5_ARMGA</name>
<gene>
    <name evidence="1" type="ORF">ARMGADRAFT_1086100</name>
</gene>
<evidence type="ECO:0000313" key="2">
    <source>
        <dbReference type="Proteomes" id="UP000217790"/>
    </source>
</evidence>
<sequence>MAHLALYVLAKVEETGVWDVWSAGTYRQPSLNTSAKFNAIIPTLLSRTIRESLERFDCWGMAQVFWNNFSRCHHDASNLVLQLYEGNSEDTIEHHTDGGRSLYLPMCTLWVELSAHVTPVLNACHEVMNPSKTRSGTETPATIPEDEEAAGTKFLAEYNSSDPWGERRQEVLKTLVSRRGIFQPVRVVEIILDEFASKPSLLLAPATLCHIVPNYIGSNNKVAFVGYCEQLDHIRPP</sequence>
<dbReference type="STRING" id="47427.A0A2H3CVC5"/>
<dbReference type="EMBL" id="KZ293681">
    <property type="protein sequence ID" value="PBK86995.1"/>
    <property type="molecule type" value="Genomic_DNA"/>
</dbReference>
<organism evidence="1 2">
    <name type="scientific">Armillaria gallica</name>
    <name type="common">Bulbous honey fungus</name>
    <name type="synonym">Armillaria bulbosa</name>
    <dbReference type="NCBI Taxonomy" id="47427"/>
    <lineage>
        <taxon>Eukaryota</taxon>
        <taxon>Fungi</taxon>
        <taxon>Dikarya</taxon>
        <taxon>Basidiomycota</taxon>
        <taxon>Agaricomycotina</taxon>
        <taxon>Agaricomycetes</taxon>
        <taxon>Agaricomycetidae</taxon>
        <taxon>Agaricales</taxon>
        <taxon>Marasmiineae</taxon>
        <taxon>Physalacriaceae</taxon>
        <taxon>Armillaria</taxon>
    </lineage>
</organism>